<dbReference type="InterPro" id="IPR017703">
    <property type="entry name" value="YgfZ/GCV_T_CS"/>
</dbReference>
<keyword evidence="3" id="KW-1185">Reference proteome</keyword>
<dbReference type="Gene3D" id="2.40.30.160">
    <property type="match status" value="1"/>
</dbReference>
<dbReference type="Gene3D" id="3.30.70.1400">
    <property type="entry name" value="Aminomethyltransferase beta-barrel domains"/>
    <property type="match status" value="1"/>
</dbReference>
<reference evidence="2 3" key="1">
    <citation type="submission" date="2023-03" db="EMBL/GenBank/DDBJ databases">
        <title>Draft genome sequence of Thalassotalea eurytherma JCM 18482T.</title>
        <authorList>
            <person name="Sawabe T."/>
        </authorList>
    </citation>
    <scope>NUCLEOTIDE SEQUENCE [LARGE SCALE GENOMIC DNA]</scope>
    <source>
        <strain evidence="2 3">JCM 18482</strain>
    </source>
</reference>
<dbReference type="Proteomes" id="UP001157133">
    <property type="component" value="Unassembled WGS sequence"/>
</dbReference>
<dbReference type="InterPro" id="IPR045179">
    <property type="entry name" value="YgfZ/GcvT"/>
</dbReference>
<comment type="caution">
    <text evidence="2">The sequence shown here is derived from an EMBL/GenBank/DDBJ whole genome shotgun (WGS) entry which is preliminary data.</text>
</comment>
<dbReference type="PANTHER" id="PTHR22602">
    <property type="entry name" value="TRANSFERASE CAF17, MITOCHONDRIAL-RELATED"/>
    <property type="match status" value="1"/>
</dbReference>
<dbReference type="EMBL" id="BSSU01000004">
    <property type="protein sequence ID" value="GLX81423.1"/>
    <property type="molecule type" value="Genomic_DNA"/>
</dbReference>
<dbReference type="RefSeq" id="WP_284206757.1">
    <property type="nucleotide sequence ID" value="NZ_BSSU01000004.1"/>
</dbReference>
<name>A0ABQ6GZN9_9GAMM</name>
<accession>A0ABQ6GZN9</accession>
<dbReference type="NCBIfam" id="NF007110">
    <property type="entry name" value="PRK09559.1"/>
    <property type="match status" value="1"/>
</dbReference>
<dbReference type="InterPro" id="IPR048451">
    <property type="entry name" value="YgfZ_barrel"/>
</dbReference>
<evidence type="ECO:0000313" key="2">
    <source>
        <dbReference type="EMBL" id="GLX81423.1"/>
    </source>
</evidence>
<dbReference type="SUPFAM" id="SSF101790">
    <property type="entry name" value="Aminomethyltransferase beta-barrel domain"/>
    <property type="match status" value="1"/>
</dbReference>
<gene>
    <name evidence="2" type="primary">ygfZ</name>
    <name evidence="2" type="ORF">theurythT_08750</name>
</gene>
<dbReference type="NCBIfam" id="TIGR03317">
    <property type="entry name" value="ygfZ_signature"/>
    <property type="match status" value="1"/>
</dbReference>
<dbReference type="PANTHER" id="PTHR22602:SF0">
    <property type="entry name" value="TRANSFERASE CAF17, MITOCHONDRIAL-RELATED"/>
    <property type="match status" value="1"/>
</dbReference>
<evidence type="ECO:0000259" key="1">
    <source>
        <dbReference type="Pfam" id="PF21130"/>
    </source>
</evidence>
<dbReference type="InterPro" id="IPR029043">
    <property type="entry name" value="GcvT/YgfZ_C"/>
</dbReference>
<dbReference type="Pfam" id="PF21130">
    <property type="entry name" value="YgfZ_barrel"/>
    <property type="match status" value="1"/>
</dbReference>
<dbReference type="SUPFAM" id="SSF103025">
    <property type="entry name" value="Folate-binding domain"/>
    <property type="match status" value="1"/>
</dbReference>
<protein>
    <submittedName>
        <fullName evidence="2">tRNA-modifying protein YgfZ</fullName>
    </submittedName>
</protein>
<dbReference type="Gene3D" id="3.30.70.1630">
    <property type="match status" value="1"/>
</dbReference>
<organism evidence="2 3">
    <name type="scientific">Thalassotalea eurytherma</name>
    <dbReference type="NCBI Taxonomy" id="1144278"/>
    <lineage>
        <taxon>Bacteria</taxon>
        <taxon>Pseudomonadati</taxon>
        <taxon>Pseudomonadota</taxon>
        <taxon>Gammaproteobacteria</taxon>
        <taxon>Alteromonadales</taxon>
        <taxon>Colwelliaceae</taxon>
        <taxon>Thalassotalea</taxon>
    </lineage>
</organism>
<evidence type="ECO:0000313" key="3">
    <source>
        <dbReference type="Proteomes" id="UP001157133"/>
    </source>
</evidence>
<sequence>MTKALPTLEQLPDIFSLNLNQMAAISLIGEENSHYLQGQVTCDVLSLDEAKLLNGAHCNAKGKVFSVFRLFNYQDKHLLLQPKATLDVSLKELQKFGVFAKVEISQEDTLNFYALCGKQSGDEIAKMVAAVPDNLTPVITENGICVIYIGGSIPRYIIATTKSFDDVIPSEIEALDEKVWELLEINDGFPHLDTQHTDQYVPQMLNLQAIGAISFNKGCYLGQETVARMQYLGKNKRALFSLSAQSSDQLDTITSVEQKLGENWRKAGDVLAYYQADSGDVFVQAVLASDIENDTSLRAKEVDSLICQIKPLPYSLT</sequence>
<feature type="domain" description="tRNA-modifying protein YgfZ-like beta-barrel" evidence="1">
    <location>
        <begin position="235"/>
        <end position="300"/>
    </location>
</feature>
<proteinExistence type="predicted"/>